<evidence type="ECO:0000313" key="1">
    <source>
        <dbReference type="EMBL" id="GEL80830.1"/>
    </source>
</evidence>
<name>A0A1L8UTQ4_ENTMU</name>
<proteinExistence type="predicted"/>
<protein>
    <submittedName>
        <fullName evidence="2">Uncharacterized protein</fullName>
    </submittedName>
</protein>
<dbReference type="EMBL" id="NGMS01000001">
    <property type="protein sequence ID" value="OTP28125.1"/>
    <property type="molecule type" value="Genomic_DNA"/>
</dbReference>
<dbReference type="GeneID" id="61000142"/>
<dbReference type="AlphaFoldDB" id="A0A1L8UTQ4"/>
<reference evidence="1 4" key="2">
    <citation type="submission" date="2019-07" db="EMBL/GenBank/DDBJ databases">
        <title>Whole genome shotgun sequence of Enterococcus mundtii NBRC 100490.</title>
        <authorList>
            <person name="Hosoyama A."/>
            <person name="Uohara A."/>
            <person name="Ohji S."/>
            <person name="Ichikawa N."/>
        </authorList>
    </citation>
    <scope>NUCLEOTIDE SEQUENCE [LARGE SCALE GENOMIC DNA]</scope>
    <source>
        <strain evidence="1 4">NBRC 100490</strain>
    </source>
</reference>
<dbReference type="Proteomes" id="UP000321175">
    <property type="component" value="Unassembled WGS sequence"/>
</dbReference>
<reference evidence="2 3" key="1">
    <citation type="submission" date="2017-05" db="EMBL/GenBank/DDBJ databases">
        <title>The Genome Sequence of Enterococcus mundtii 6B1_DIV0119.</title>
        <authorList>
            <consortium name="The Broad Institute Genomics Platform"/>
            <consortium name="The Broad Institute Genomic Center for Infectious Diseases"/>
            <person name="Earl A."/>
            <person name="Manson A."/>
            <person name="Schwartman J."/>
            <person name="Gilmore M."/>
            <person name="Abouelleil A."/>
            <person name="Cao P."/>
            <person name="Chapman S."/>
            <person name="Cusick C."/>
            <person name="Shea T."/>
            <person name="Young S."/>
            <person name="Neafsey D."/>
            <person name="Nusbaum C."/>
            <person name="Birren B."/>
        </authorList>
    </citation>
    <scope>NUCLEOTIDE SEQUENCE [LARGE SCALE GENOMIC DNA]</scope>
    <source>
        <strain evidence="2 3">6B1_DIV0119</strain>
    </source>
</reference>
<keyword evidence="4" id="KW-1185">Reference proteome</keyword>
<organism evidence="2 3">
    <name type="scientific">Enterococcus mundtii</name>
    <dbReference type="NCBI Taxonomy" id="53346"/>
    <lineage>
        <taxon>Bacteria</taxon>
        <taxon>Bacillati</taxon>
        <taxon>Bacillota</taxon>
        <taxon>Bacilli</taxon>
        <taxon>Lactobacillales</taxon>
        <taxon>Enterococcaceae</taxon>
        <taxon>Enterococcus</taxon>
    </lineage>
</organism>
<evidence type="ECO:0000313" key="3">
    <source>
        <dbReference type="Proteomes" id="UP000195024"/>
    </source>
</evidence>
<dbReference type="RefSeq" id="WP_071867167.1">
    <property type="nucleotide sequence ID" value="NZ_BJWA01000014.1"/>
</dbReference>
<sequence>MSQHERLLIAKNKALYFFPYVQTMDVISAKDLMDDSFMSSFQQQLDQYKLIIFLDYGFDVAFASRIRPYTNAKIILFFWNHFKEEHLQLLKKAEAEPAIDDIYHFDILEAKELGIKHNSSFYSKEMQLPKAEVTTDLFFGATDNGRKQRADDYQATFEQLGISTNFFILPSRGNDQEGYLTYTEYLQKTNGSTGILELLREGQSGVTLRTFESIFFQKKLVTDNKAISGYRFYNPQNIFLLEERNLDELPAFLNSPYQTVDREIIEFFDVENWSQRFIDYDPEVFSIYEYSGIEAR</sequence>
<evidence type="ECO:0000313" key="2">
    <source>
        <dbReference type="EMBL" id="OTP28125.1"/>
    </source>
</evidence>
<gene>
    <name evidence="2" type="ORF">A5802_001864</name>
    <name evidence="1" type="ORF">EMU01_19740</name>
</gene>
<dbReference type="EMBL" id="BJWA01000014">
    <property type="protein sequence ID" value="GEL80830.1"/>
    <property type="molecule type" value="Genomic_DNA"/>
</dbReference>
<accession>A0A1L8UTQ4</accession>
<comment type="caution">
    <text evidence="2">The sequence shown here is derived from an EMBL/GenBank/DDBJ whole genome shotgun (WGS) entry which is preliminary data.</text>
</comment>
<evidence type="ECO:0000313" key="4">
    <source>
        <dbReference type="Proteomes" id="UP000321175"/>
    </source>
</evidence>
<dbReference type="Proteomes" id="UP000195024">
    <property type="component" value="Unassembled WGS sequence"/>
</dbReference>